<dbReference type="InterPro" id="IPR051407">
    <property type="entry name" value="Bact_OM_lipoprot/Surf_antigen"/>
</dbReference>
<dbReference type="RefSeq" id="WP_154366334.1">
    <property type="nucleotide sequence ID" value="NZ_WKJM01000013.1"/>
</dbReference>
<dbReference type="Pfam" id="PF05433">
    <property type="entry name" value="Rick_17kDa_Anti"/>
    <property type="match status" value="1"/>
</dbReference>
<evidence type="ECO:0000256" key="3">
    <source>
        <dbReference type="SAM" id="SignalP"/>
    </source>
</evidence>
<name>A0A6L5QHT6_9BURK</name>
<evidence type="ECO:0000313" key="5">
    <source>
        <dbReference type="EMBL" id="MRX09383.1"/>
    </source>
</evidence>
<dbReference type="Proteomes" id="UP000481037">
    <property type="component" value="Unassembled WGS sequence"/>
</dbReference>
<evidence type="ECO:0000256" key="2">
    <source>
        <dbReference type="ARBA" id="ARBA00023136"/>
    </source>
</evidence>
<dbReference type="InterPro" id="IPR008816">
    <property type="entry name" value="Gly_zipper_2TM_dom"/>
</dbReference>
<dbReference type="AlphaFoldDB" id="A0A6L5QHT6"/>
<evidence type="ECO:0000259" key="4">
    <source>
        <dbReference type="Pfam" id="PF05433"/>
    </source>
</evidence>
<comment type="caution">
    <text evidence="5">The sequence shown here is derived from an EMBL/GenBank/DDBJ whole genome shotgun (WGS) entry which is preliminary data.</text>
</comment>
<keyword evidence="3" id="KW-0732">Signal</keyword>
<reference evidence="5 6" key="1">
    <citation type="submission" date="2019-11" db="EMBL/GenBank/DDBJ databases">
        <title>Novel species isolated from a subtropical stream in China.</title>
        <authorList>
            <person name="Lu H."/>
        </authorList>
    </citation>
    <scope>NUCLEOTIDE SEQUENCE [LARGE SCALE GENOMIC DNA]</scope>
    <source>
        <strain evidence="5 6">FT25W</strain>
    </source>
</reference>
<feature type="signal peptide" evidence="3">
    <location>
        <begin position="1"/>
        <end position="20"/>
    </location>
</feature>
<sequence length="195" mass="20649">MTNRPLMAALLLALVGAAQAQSPKAQFDAETKRIATRYADDKQLCGDERDSGRRMQCLRDSKTEYDKSMAQARAQYKAAPVKPGACHECGKVTSVVVGEKAGEGSALGLIAGGVAGALIGNQVGSGHGRQLATVAGAAGGAYAGKKVEEKARSTKVWTVHVQYEDGRHASFNFDHDPQMLAGDRVDHINGTIVRR</sequence>
<evidence type="ECO:0000256" key="1">
    <source>
        <dbReference type="ARBA" id="ARBA00004370"/>
    </source>
</evidence>
<feature type="domain" description="Glycine zipper 2TM" evidence="4">
    <location>
        <begin position="107"/>
        <end position="147"/>
    </location>
</feature>
<dbReference type="EMBL" id="WKJM01000013">
    <property type="protein sequence ID" value="MRX09383.1"/>
    <property type="molecule type" value="Genomic_DNA"/>
</dbReference>
<organism evidence="5 6">
    <name type="scientific">Duganella alba</name>
    <dbReference type="NCBI Taxonomy" id="2666081"/>
    <lineage>
        <taxon>Bacteria</taxon>
        <taxon>Pseudomonadati</taxon>
        <taxon>Pseudomonadota</taxon>
        <taxon>Betaproteobacteria</taxon>
        <taxon>Burkholderiales</taxon>
        <taxon>Oxalobacteraceae</taxon>
        <taxon>Telluria group</taxon>
        <taxon>Duganella</taxon>
    </lineage>
</organism>
<gene>
    <name evidence="5" type="ORF">GJ697_16195</name>
</gene>
<dbReference type="PANTHER" id="PTHR35603">
    <property type="match status" value="1"/>
</dbReference>
<comment type="subcellular location">
    <subcellularLocation>
        <location evidence="1">Membrane</location>
    </subcellularLocation>
</comment>
<feature type="chain" id="PRO_5026820014" evidence="3">
    <location>
        <begin position="21"/>
        <end position="195"/>
    </location>
</feature>
<dbReference type="PANTHER" id="PTHR35603:SF2">
    <property type="entry name" value="OUTER MEMBRANE LIPOPROTEIN"/>
    <property type="match status" value="1"/>
</dbReference>
<proteinExistence type="predicted"/>
<protein>
    <submittedName>
        <fullName evidence="5">Glycine zipper 2TM domain-containing protein</fullName>
    </submittedName>
</protein>
<keyword evidence="2" id="KW-0472">Membrane</keyword>
<accession>A0A6L5QHT6</accession>
<dbReference type="GO" id="GO:0019867">
    <property type="term" value="C:outer membrane"/>
    <property type="evidence" value="ECO:0007669"/>
    <property type="project" value="InterPro"/>
</dbReference>
<keyword evidence="6" id="KW-1185">Reference proteome</keyword>
<evidence type="ECO:0000313" key="6">
    <source>
        <dbReference type="Proteomes" id="UP000481037"/>
    </source>
</evidence>